<evidence type="ECO:0000256" key="5">
    <source>
        <dbReference type="ARBA" id="ARBA00023040"/>
    </source>
</evidence>
<keyword evidence="9" id="KW-0807">Transducer</keyword>
<evidence type="ECO:0000256" key="3">
    <source>
        <dbReference type="ARBA" id="ARBA00022692"/>
    </source>
</evidence>
<feature type="domain" description="G-protein coupled receptors family 1 profile" evidence="12">
    <location>
        <begin position="59"/>
        <end position="256"/>
    </location>
</feature>
<keyword evidence="7" id="KW-1015">Disulfide bond</keyword>
<dbReference type="OrthoDB" id="6247761at2759"/>
<evidence type="ECO:0000313" key="14">
    <source>
        <dbReference type="Proteomes" id="UP000728185"/>
    </source>
</evidence>
<keyword evidence="8" id="KW-0675">Receptor</keyword>
<feature type="region of interest" description="Disordered" evidence="10">
    <location>
        <begin position="346"/>
        <end position="370"/>
    </location>
</feature>
<evidence type="ECO:0000256" key="7">
    <source>
        <dbReference type="ARBA" id="ARBA00023157"/>
    </source>
</evidence>
<feature type="compositionally biased region" description="Polar residues" evidence="10">
    <location>
        <begin position="346"/>
        <end position="365"/>
    </location>
</feature>
<evidence type="ECO:0000256" key="6">
    <source>
        <dbReference type="ARBA" id="ARBA00023136"/>
    </source>
</evidence>
<evidence type="ECO:0000256" key="9">
    <source>
        <dbReference type="ARBA" id="ARBA00023224"/>
    </source>
</evidence>
<feature type="transmembrane region" description="Helical" evidence="11">
    <location>
        <begin position="593"/>
        <end position="609"/>
    </location>
</feature>
<dbReference type="GO" id="GO:0004930">
    <property type="term" value="F:G protein-coupled receptor activity"/>
    <property type="evidence" value="ECO:0007669"/>
    <property type="project" value="UniProtKB-KW"/>
</dbReference>
<evidence type="ECO:0000256" key="10">
    <source>
        <dbReference type="SAM" id="MobiDB-lite"/>
    </source>
</evidence>
<gene>
    <name evidence="13" type="ORF">FBUS_01415</name>
</gene>
<dbReference type="GO" id="GO:0005886">
    <property type="term" value="C:plasma membrane"/>
    <property type="evidence" value="ECO:0007669"/>
    <property type="project" value="UniProtKB-SubCell"/>
</dbReference>
<keyword evidence="14" id="KW-1185">Reference proteome</keyword>
<dbReference type="InterPro" id="IPR017452">
    <property type="entry name" value="GPCR_Rhodpsn_7TM"/>
</dbReference>
<dbReference type="PANTHER" id="PTHR24248:SF125">
    <property type="entry name" value="DOPAMINE D2-LIKE RECEPTOR"/>
    <property type="match status" value="1"/>
</dbReference>
<feature type="transmembrane region" description="Helical" evidence="11">
    <location>
        <begin position="549"/>
        <end position="573"/>
    </location>
</feature>
<name>A0A8E0VE48_9TREM</name>
<proteinExistence type="predicted"/>
<keyword evidence="6 11" id="KW-0472">Membrane</keyword>
<evidence type="ECO:0000256" key="8">
    <source>
        <dbReference type="ARBA" id="ARBA00023170"/>
    </source>
</evidence>
<dbReference type="GO" id="GO:0001591">
    <property type="term" value="F:dopamine neurotransmitter receptor activity, coupled via Gi/Go"/>
    <property type="evidence" value="ECO:0007669"/>
    <property type="project" value="TreeGrafter"/>
</dbReference>
<comment type="caution">
    <text evidence="13">The sequence shown here is derived from an EMBL/GenBank/DDBJ whole genome shotgun (WGS) entry which is preliminary data.</text>
</comment>
<keyword evidence="2" id="KW-1003">Cell membrane</keyword>
<sequence length="633" mass="70021">MGVEINGINSPWKRNQTITSSAQLPVWKRAVYQTQSTQYLSAWGSVVFVIGMIILSWSLTGAVSMAILRNRRAKHISYLYIVSMNVATIIHASLNFPSSVIFDIFTMDLKRFNDDICIVWIFLETAVCHAILLHLLGSSLDTYLRLRMPQWYGLSGGRPATVRLKLAAPWIVSTLQTTAQVLLGDPLPPARLDEQRLCTCPDVNFLILRTSVAYAFPLLVSVIVLFLAAHKLQSVYRPSFNRTAETNNTSTKVFLFKFPRKVCKCCRSQEKGSSYRPGFVYPNTSMLIQDKNGHSKAIKDEFSRIQRTTHSALAYDLESASSSAAKLLSVSAPLSSSFPSNFPCQQTVTAPGSGSSDTGISSQTTDENEDSVNFRRTIAVVSSQPLFTLDGTDSSPYGTIVNVLKSAPLNKTAAEPVTVMNHFCPQHGHVTLSLQSEGNFKSTLTPLVEQEPIAESNLMETDSNSAHTDSNLATGVRSGSHWVNLTANPTMSESLVPNAEDLNPIHAKTENDELLNELHVTGESPQQMDNSVQRISPHQYHIEQTSIKLNMITCALSIALWAPFITATLAYVLLSATQFSRLISVNTLIQFKWLSYMSSMAYLVGYLIVDRNLYRLVIQQCRRSSSKASNITL</sequence>
<dbReference type="Pfam" id="PF00001">
    <property type="entry name" value="7tm_1"/>
    <property type="match status" value="1"/>
</dbReference>
<evidence type="ECO:0000256" key="11">
    <source>
        <dbReference type="SAM" id="Phobius"/>
    </source>
</evidence>
<dbReference type="PROSITE" id="PS50262">
    <property type="entry name" value="G_PROTEIN_RECEP_F1_2"/>
    <property type="match status" value="1"/>
</dbReference>
<keyword evidence="4 11" id="KW-1133">Transmembrane helix</keyword>
<dbReference type="EMBL" id="LUCM01008723">
    <property type="protein sequence ID" value="KAA0187997.1"/>
    <property type="molecule type" value="Genomic_DNA"/>
</dbReference>
<keyword evidence="3 11" id="KW-0812">Transmembrane</keyword>
<dbReference type="AlphaFoldDB" id="A0A8E0VE48"/>
<feature type="transmembrane region" description="Helical" evidence="11">
    <location>
        <begin position="118"/>
        <end position="144"/>
    </location>
</feature>
<feature type="transmembrane region" description="Helical" evidence="11">
    <location>
        <begin position="78"/>
        <end position="98"/>
    </location>
</feature>
<evidence type="ECO:0000313" key="13">
    <source>
        <dbReference type="EMBL" id="KAA0187997.1"/>
    </source>
</evidence>
<feature type="transmembrane region" description="Helical" evidence="11">
    <location>
        <begin position="42"/>
        <end position="66"/>
    </location>
</feature>
<dbReference type="Gene3D" id="1.20.1070.10">
    <property type="entry name" value="Rhodopsin 7-helix transmembrane proteins"/>
    <property type="match status" value="1"/>
</dbReference>
<dbReference type="GO" id="GO:0045202">
    <property type="term" value="C:synapse"/>
    <property type="evidence" value="ECO:0007669"/>
    <property type="project" value="GOC"/>
</dbReference>
<evidence type="ECO:0000256" key="1">
    <source>
        <dbReference type="ARBA" id="ARBA00004651"/>
    </source>
</evidence>
<dbReference type="InterPro" id="IPR000276">
    <property type="entry name" value="GPCR_Rhodpsn"/>
</dbReference>
<dbReference type="SUPFAM" id="SSF81321">
    <property type="entry name" value="Family A G protein-coupled receptor-like"/>
    <property type="match status" value="1"/>
</dbReference>
<dbReference type="Proteomes" id="UP000728185">
    <property type="component" value="Unassembled WGS sequence"/>
</dbReference>
<protein>
    <recommendedName>
        <fullName evidence="12">G-protein coupled receptors family 1 profile domain-containing protein</fullName>
    </recommendedName>
</protein>
<evidence type="ECO:0000259" key="12">
    <source>
        <dbReference type="PROSITE" id="PS50262"/>
    </source>
</evidence>
<reference evidence="13" key="1">
    <citation type="submission" date="2019-05" db="EMBL/GenBank/DDBJ databases">
        <title>Annotation for the trematode Fasciolopsis buski.</title>
        <authorList>
            <person name="Choi Y.-J."/>
        </authorList>
    </citation>
    <scope>NUCLEOTIDE SEQUENCE</scope>
    <source>
        <strain evidence="13">HT</strain>
        <tissue evidence="13">Whole worm</tissue>
    </source>
</reference>
<organism evidence="13 14">
    <name type="scientific">Fasciolopsis buskii</name>
    <dbReference type="NCBI Taxonomy" id="27845"/>
    <lineage>
        <taxon>Eukaryota</taxon>
        <taxon>Metazoa</taxon>
        <taxon>Spiralia</taxon>
        <taxon>Lophotrochozoa</taxon>
        <taxon>Platyhelminthes</taxon>
        <taxon>Trematoda</taxon>
        <taxon>Digenea</taxon>
        <taxon>Plagiorchiida</taxon>
        <taxon>Echinostomata</taxon>
        <taxon>Echinostomatoidea</taxon>
        <taxon>Fasciolidae</taxon>
        <taxon>Fasciolopsis</taxon>
    </lineage>
</organism>
<keyword evidence="5" id="KW-0297">G-protein coupled receptor</keyword>
<evidence type="ECO:0000256" key="4">
    <source>
        <dbReference type="ARBA" id="ARBA00022989"/>
    </source>
</evidence>
<dbReference type="PANTHER" id="PTHR24248">
    <property type="entry name" value="ADRENERGIC RECEPTOR-RELATED G-PROTEIN COUPLED RECEPTOR"/>
    <property type="match status" value="1"/>
</dbReference>
<accession>A0A8E0VE48</accession>
<feature type="transmembrane region" description="Helical" evidence="11">
    <location>
        <begin position="203"/>
        <end position="229"/>
    </location>
</feature>
<evidence type="ECO:0000256" key="2">
    <source>
        <dbReference type="ARBA" id="ARBA00022475"/>
    </source>
</evidence>
<comment type="subcellular location">
    <subcellularLocation>
        <location evidence="1">Cell membrane</location>
        <topology evidence="1">Multi-pass membrane protein</topology>
    </subcellularLocation>
</comment>